<evidence type="ECO:0000313" key="4">
    <source>
        <dbReference type="Proteomes" id="UP000184111"/>
    </source>
</evidence>
<keyword evidence="4" id="KW-1185">Reference proteome</keyword>
<proteinExistence type="predicted"/>
<keyword evidence="2" id="KW-0812">Transmembrane</keyword>
<reference evidence="3 4" key="1">
    <citation type="submission" date="2016-11" db="EMBL/GenBank/DDBJ databases">
        <authorList>
            <person name="Jaros S."/>
            <person name="Januszkiewicz K."/>
            <person name="Wedrychowicz H."/>
        </authorList>
    </citation>
    <scope>NUCLEOTIDE SEQUENCE [LARGE SCALE GENOMIC DNA]</scope>
    <source>
        <strain evidence="3 4">CGMCC 4.2025</strain>
    </source>
</reference>
<sequence length="442" mass="45594">MMRDMTDGPGQQQPPQEPRSTTDGAGEREVLEGRVIPSRPQPERDADPRRQFHRQAPPPQAPSPGPAWSPQAEAAAQPGPPPQAQGGPWAPAAQQPALDPTPPQAPSQGPSQEAAPRVAPAQEWGRQPFAAQPPVQQPPVQPPPAQQYAPPRQQGPARHAAPAAQPQAPRGRTPQPEAGTPDWGALAEQQEATGARRRRVLMLTGGIVAVAVIAGAVATAVVMSGKSSDDKPVAGPSSSAGTTASQPALPPAPSLSSVAPPPPANPLDYLSTAAKDKAPLTPDSLFPGKQFVWQGRTYVKAGTDVTTACAKNARKAVATALTANGCQKLVRATYTQGGLAVTVGVAVFPDDSHAKKVGGVSQYLAPLDGGGVADFCHAVRCQMTANSVGRYAYFAIAGFKNGTTLAANDTVGKQAANDASDFAFARIVQRGKDAAAADPTRQ</sequence>
<evidence type="ECO:0000313" key="3">
    <source>
        <dbReference type="EMBL" id="SHK60873.1"/>
    </source>
</evidence>
<feature type="compositionally biased region" description="Low complexity" evidence="1">
    <location>
        <begin position="234"/>
        <end position="247"/>
    </location>
</feature>
<feature type="compositionally biased region" description="Pro residues" evidence="1">
    <location>
        <begin position="56"/>
        <end position="67"/>
    </location>
</feature>
<keyword evidence="2" id="KW-0472">Membrane</keyword>
<gene>
    <name evidence="3" type="ORF">SAMN05216499_101162</name>
</gene>
<feature type="compositionally biased region" description="Basic and acidic residues" evidence="1">
    <location>
        <begin position="41"/>
        <end position="50"/>
    </location>
</feature>
<feature type="compositionally biased region" description="Low complexity" evidence="1">
    <location>
        <begin position="68"/>
        <end position="77"/>
    </location>
</feature>
<dbReference type="AlphaFoldDB" id="A0A1M6TVE5"/>
<feature type="region of interest" description="Disordered" evidence="1">
    <location>
        <begin position="1"/>
        <end position="182"/>
    </location>
</feature>
<feature type="region of interest" description="Disordered" evidence="1">
    <location>
        <begin position="226"/>
        <end position="270"/>
    </location>
</feature>
<accession>A0A1M6TVE5</accession>
<feature type="compositionally biased region" description="Pro residues" evidence="1">
    <location>
        <begin position="135"/>
        <end position="145"/>
    </location>
</feature>
<protein>
    <submittedName>
        <fullName evidence="3">Uncharacterized protein</fullName>
    </submittedName>
</protein>
<evidence type="ECO:0000256" key="1">
    <source>
        <dbReference type="SAM" id="MobiDB-lite"/>
    </source>
</evidence>
<keyword evidence="2" id="KW-1133">Transmembrane helix</keyword>
<dbReference type="EMBL" id="FRBI01000001">
    <property type="protein sequence ID" value="SHK60873.1"/>
    <property type="molecule type" value="Genomic_DNA"/>
</dbReference>
<feature type="compositionally biased region" description="Pro residues" evidence="1">
    <location>
        <begin position="248"/>
        <end position="265"/>
    </location>
</feature>
<organism evidence="3 4">
    <name type="scientific">Actinacidiphila paucisporea</name>
    <dbReference type="NCBI Taxonomy" id="310782"/>
    <lineage>
        <taxon>Bacteria</taxon>
        <taxon>Bacillati</taxon>
        <taxon>Actinomycetota</taxon>
        <taxon>Actinomycetes</taxon>
        <taxon>Kitasatosporales</taxon>
        <taxon>Streptomycetaceae</taxon>
        <taxon>Actinacidiphila</taxon>
    </lineage>
</organism>
<evidence type="ECO:0000256" key="2">
    <source>
        <dbReference type="SAM" id="Phobius"/>
    </source>
</evidence>
<feature type="compositionally biased region" description="Low complexity" evidence="1">
    <location>
        <begin position="84"/>
        <end position="98"/>
    </location>
</feature>
<dbReference type="STRING" id="310782.SAMN05216499_101162"/>
<dbReference type="Proteomes" id="UP000184111">
    <property type="component" value="Unassembled WGS sequence"/>
</dbReference>
<feature type="compositionally biased region" description="Low complexity" evidence="1">
    <location>
        <begin position="146"/>
        <end position="176"/>
    </location>
</feature>
<feature type="transmembrane region" description="Helical" evidence="2">
    <location>
        <begin position="200"/>
        <end position="223"/>
    </location>
</feature>
<name>A0A1M6TVE5_9ACTN</name>